<reference evidence="1" key="1">
    <citation type="submission" date="2021-05" db="EMBL/GenBank/DDBJ databases">
        <authorList>
            <person name="Alioto T."/>
            <person name="Alioto T."/>
            <person name="Gomez Garrido J."/>
        </authorList>
    </citation>
    <scope>NUCLEOTIDE SEQUENCE</scope>
</reference>
<sequence>MQLTPMLMNESELNLVGRMGGCSTRDVLADSLGGSQRFSHRTLWGGTYKYSGRPGAVRRETGSSSTLTSLAGWSRFVDGRESTFRVRSVTSGGLVPCAVKA</sequence>
<name>A0A8D8KA66_CULPI</name>
<dbReference type="AlphaFoldDB" id="A0A8D8KA66"/>
<evidence type="ECO:0000313" key="1">
    <source>
        <dbReference type="EMBL" id="CAG6588509.1"/>
    </source>
</evidence>
<dbReference type="EMBL" id="HBUE01321621">
    <property type="protein sequence ID" value="CAG6588509.1"/>
    <property type="molecule type" value="Transcribed_RNA"/>
</dbReference>
<protein>
    <submittedName>
        <fullName evidence="1">(northern house mosquito) hypothetical protein</fullName>
    </submittedName>
</protein>
<organism evidence="1">
    <name type="scientific">Culex pipiens</name>
    <name type="common">House mosquito</name>
    <dbReference type="NCBI Taxonomy" id="7175"/>
    <lineage>
        <taxon>Eukaryota</taxon>
        <taxon>Metazoa</taxon>
        <taxon>Ecdysozoa</taxon>
        <taxon>Arthropoda</taxon>
        <taxon>Hexapoda</taxon>
        <taxon>Insecta</taxon>
        <taxon>Pterygota</taxon>
        <taxon>Neoptera</taxon>
        <taxon>Endopterygota</taxon>
        <taxon>Diptera</taxon>
        <taxon>Nematocera</taxon>
        <taxon>Culicoidea</taxon>
        <taxon>Culicidae</taxon>
        <taxon>Culicinae</taxon>
        <taxon>Culicini</taxon>
        <taxon>Culex</taxon>
        <taxon>Culex</taxon>
    </lineage>
</organism>
<proteinExistence type="predicted"/>
<dbReference type="EMBL" id="HBUE01215095">
    <property type="protein sequence ID" value="CAG6536517.1"/>
    <property type="molecule type" value="Transcribed_RNA"/>
</dbReference>
<accession>A0A8D8KA66</accession>